<protein>
    <submittedName>
        <fullName evidence="3">Uncharacterized protein LOC111288839</fullName>
    </submittedName>
</protein>
<feature type="region of interest" description="Disordered" evidence="1">
    <location>
        <begin position="1"/>
        <end position="44"/>
    </location>
</feature>
<sequence>MDQDNDQENKSDASADVPLKRRRGNTRIRPGFEGVNGNQPRQANSINDANDIMVGHSVYSIIEAAFVAGYLLTVSVGNSDTTLRGVVFKPGHFVLVSAENDVAPNVQMIRRNEISFPRERNEQHVNSHRNGSAHSFNEPVVVNQVPPAWFSNLEGSKSKHVQSVSTQSASPLMTRGIVVPVVLQTANLSNRESVSNQPSLVASRPAHLVASKGKQVSEAADTSNEGKPTNQMPTVRNQIFPTQSLSSNHSMPKGIQSETVSYNQPATEFFLETEAMSMTGMPFEKLLTVVMKRTQVPPQPSEAQGGNLLVKDSGHNLEDDQPLSIEPMQAVQPAHSSSVLKHLENFRTEKMTELLKAVRKTRGKLKHLALKS</sequence>
<dbReference type="PANTHER" id="PTHR34682:SF1">
    <property type="entry name" value="PROTEIN METABOLIC NETWORK MODULATOR 1"/>
    <property type="match status" value="1"/>
</dbReference>
<gene>
    <name evidence="3" type="primary">LOC111288839</name>
</gene>
<accession>A0A6P5Y547</accession>
<dbReference type="AlphaFoldDB" id="A0A6P5Y547"/>
<reference evidence="3" key="1">
    <citation type="submission" date="2025-08" db="UniProtKB">
        <authorList>
            <consortium name="RefSeq"/>
        </authorList>
    </citation>
    <scope>IDENTIFICATION</scope>
    <source>
        <tissue evidence="3">Fruit stalk</tissue>
    </source>
</reference>
<dbReference type="OrthoDB" id="1910926at2759"/>
<dbReference type="InterPro" id="IPR045881">
    <property type="entry name" value="MNM1-like"/>
</dbReference>
<name>A0A6P5Y547_DURZI</name>
<evidence type="ECO:0000313" key="3">
    <source>
        <dbReference type="RefSeq" id="XP_022735539.1"/>
    </source>
</evidence>
<evidence type="ECO:0000256" key="1">
    <source>
        <dbReference type="SAM" id="MobiDB-lite"/>
    </source>
</evidence>
<keyword evidence="2" id="KW-1185">Reference proteome</keyword>
<organism evidence="2 3">
    <name type="scientific">Durio zibethinus</name>
    <name type="common">Durian</name>
    <dbReference type="NCBI Taxonomy" id="66656"/>
    <lineage>
        <taxon>Eukaryota</taxon>
        <taxon>Viridiplantae</taxon>
        <taxon>Streptophyta</taxon>
        <taxon>Embryophyta</taxon>
        <taxon>Tracheophyta</taxon>
        <taxon>Spermatophyta</taxon>
        <taxon>Magnoliopsida</taxon>
        <taxon>eudicotyledons</taxon>
        <taxon>Gunneridae</taxon>
        <taxon>Pentapetalae</taxon>
        <taxon>rosids</taxon>
        <taxon>malvids</taxon>
        <taxon>Malvales</taxon>
        <taxon>Malvaceae</taxon>
        <taxon>Helicteroideae</taxon>
        <taxon>Durio</taxon>
    </lineage>
</organism>
<feature type="compositionally biased region" description="Polar residues" evidence="1">
    <location>
        <begin position="220"/>
        <end position="234"/>
    </location>
</feature>
<dbReference type="PANTHER" id="PTHR34682">
    <property type="entry name" value="AT HOOK MOTIF-CONTAINING PROTEIN"/>
    <property type="match status" value="1"/>
</dbReference>
<dbReference type="Proteomes" id="UP000515121">
    <property type="component" value="Unplaced"/>
</dbReference>
<proteinExistence type="predicted"/>
<dbReference type="RefSeq" id="XP_022735539.1">
    <property type="nucleotide sequence ID" value="XM_022879804.1"/>
</dbReference>
<dbReference type="KEGG" id="dzi:111288839"/>
<evidence type="ECO:0000313" key="2">
    <source>
        <dbReference type="Proteomes" id="UP000515121"/>
    </source>
</evidence>
<dbReference type="GeneID" id="111288839"/>
<feature type="region of interest" description="Disordered" evidence="1">
    <location>
        <begin position="211"/>
        <end position="234"/>
    </location>
</feature>